<evidence type="ECO:0000256" key="1">
    <source>
        <dbReference type="SAM" id="Coils"/>
    </source>
</evidence>
<name>A0A437A2N3_ARTFL</name>
<accession>A0A437A2N3</accession>
<dbReference type="AlphaFoldDB" id="A0A437A2N3"/>
<feature type="coiled-coil region" evidence="1">
    <location>
        <begin position="42"/>
        <end position="90"/>
    </location>
</feature>
<dbReference type="VEuPathDB" id="FungiDB:DFL_003706"/>
<feature type="compositionally biased region" description="Polar residues" evidence="2">
    <location>
        <begin position="1"/>
        <end position="10"/>
    </location>
</feature>
<dbReference type="OrthoDB" id="5310626at2759"/>
<comment type="caution">
    <text evidence="3">The sequence shown here is derived from an EMBL/GenBank/DDBJ whole genome shotgun (WGS) entry which is preliminary data.</text>
</comment>
<proteinExistence type="predicted"/>
<evidence type="ECO:0000313" key="3">
    <source>
        <dbReference type="EMBL" id="RVD85382.1"/>
    </source>
</evidence>
<evidence type="ECO:0000313" key="4">
    <source>
        <dbReference type="Proteomes" id="UP000283090"/>
    </source>
</evidence>
<protein>
    <submittedName>
        <fullName evidence="3">Uncharacterized protein</fullName>
    </submittedName>
</protein>
<dbReference type="GeneID" id="93586017"/>
<keyword evidence="1" id="KW-0175">Coiled coil</keyword>
<evidence type="ECO:0000256" key="2">
    <source>
        <dbReference type="SAM" id="MobiDB-lite"/>
    </source>
</evidence>
<dbReference type="RefSeq" id="XP_067490926.1">
    <property type="nucleotide sequence ID" value="XM_067632681.1"/>
</dbReference>
<feature type="region of interest" description="Disordered" evidence="2">
    <location>
        <begin position="1"/>
        <end position="20"/>
    </location>
</feature>
<dbReference type="Proteomes" id="UP000283090">
    <property type="component" value="Unassembled WGS sequence"/>
</dbReference>
<organism evidence="3 4">
    <name type="scientific">Arthrobotrys flagrans</name>
    <name type="common">Nematode-trapping fungus</name>
    <name type="synonym">Trichothecium flagrans</name>
    <dbReference type="NCBI Taxonomy" id="97331"/>
    <lineage>
        <taxon>Eukaryota</taxon>
        <taxon>Fungi</taxon>
        <taxon>Dikarya</taxon>
        <taxon>Ascomycota</taxon>
        <taxon>Pezizomycotina</taxon>
        <taxon>Orbiliomycetes</taxon>
        <taxon>Orbiliales</taxon>
        <taxon>Orbiliaceae</taxon>
        <taxon>Arthrobotrys</taxon>
    </lineage>
</organism>
<gene>
    <name evidence="3" type="ORF">DFL_003706</name>
</gene>
<reference evidence="3 4" key="1">
    <citation type="submission" date="2019-01" db="EMBL/GenBank/DDBJ databases">
        <title>Intercellular communication is required for trap formation in the nematode-trapping fungus Duddingtonia flagrans.</title>
        <authorList>
            <person name="Youssar L."/>
            <person name="Wernet V."/>
            <person name="Hensel N."/>
            <person name="Hildebrandt H.-G."/>
            <person name="Fischer R."/>
        </authorList>
    </citation>
    <scope>NUCLEOTIDE SEQUENCE [LARGE SCALE GENOMIC DNA]</scope>
    <source>
        <strain evidence="3 4">CBS H-5679</strain>
    </source>
</reference>
<sequence>MITQMSSGVASRQRREPNSKAVLPVVQESTLNHSNGANSATASEYETQIAKLQEQLAEAEERAMVSEAKLAKAEKKNRELLACAERLEASFKNEKKWSQLRELCRQGVVFRLQQHIENTKMKSVIFSKDAQRSTKALFGDKPASWAIDASEIDVATLVSGLEVLEQGPAFREFFSFGCFNVSTGEALRPLRGPAFFEALVASTIVEKLFDNPFSACPPPTRDALTAVREEIAETDLPAVCKWTADTVAQLSMSDKIGVEDYRRGAVDTLNRYMRVVINKNDYLLPEGI</sequence>
<dbReference type="EMBL" id="SAEB01000006">
    <property type="protein sequence ID" value="RVD85382.1"/>
    <property type="molecule type" value="Genomic_DNA"/>
</dbReference>
<keyword evidence="4" id="KW-1185">Reference proteome</keyword>